<dbReference type="VEuPathDB" id="CryptoDB:Cvel_21448"/>
<dbReference type="AlphaFoldDB" id="A0A0G4GE48"/>
<protein>
    <submittedName>
        <fullName evidence="1">Uncharacterized protein</fullName>
    </submittedName>
</protein>
<sequence length="343" mass="37852">MGGAVAQNLQDKDSSQFAKIPLRTLRLHGPASSVRGVLYVSWLSAKNPSFFSLEEQGEHFNLVFEYRKAEHLGGVYREMTTEGVLKGVTVLRAKGCTREETTRSSISTEKMGKDRIEKAGLVPRLSFEWTSCDKCYNAYAKTFKSSVFGDKKEFLDKVVDVIRLCDKGRDENLEQVVSVLVQEDILLDREGGEVSQVGDTAQTAISTEAGALHKFCDAFEAIRYAESQDDAVKQLLRFASGSAAVLDEKYVGGTGTKPGQSRFNIWVLPAKKLKDGSIAPGPSNLVGLIPIHLSTEFKRGSVIRITAEELEKRPKWLWSKELGGAWIVLSVYGRGLSGESTYK</sequence>
<proteinExistence type="predicted"/>
<name>A0A0G4GE48_9ALVE</name>
<dbReference type="EMBL" id="CDMZ01001118">
    <property type="protein sequence ID" value="CEM27600.1"/>
    <property type="molecule type" value="Genomic_DNA"/>
</dbReference>
<organism evidence="1">
    <name type="scientific">Chromera velia CCMP2878</name>
    <dbReference type="NCBI Taxonomy" id="1169474"/>
    <lineage>
        <taxon>Eukaryota</taxon>
        <taxon>Sar</taxon>
        <taxon>Alveolata</taxon>
        <taxon>Colpodellida</taxon>
        <taxon>Chromeraceae</taxon>
        <taxon>Chromera</taxon>
    </lineage>
</organism>
<accession>A0A0G4GE48</accession>
<gene>
    <name evidence="1" type="ORF">Cvel_21448</name>
</gene>
<dbReference type="PhylomeDB" id="A0A0G4GE48"/>
<evidence type="ECO:0000313" key="1">
    <source>
        <dbReference type="EMBL" id="CEM27600.1"/>
    </source>
</evidence>
<reference evidence="1" key="1">
    <citation type="submission" date="2014-11" db="EMBL/GenBank/DDBJ databases">
        <authorList>
            <person name="Otto D Thomas"/>
            <person name="Naeem Raeece"/>
        </authorList>
    </citation>
    <scope>NUCLEOTIDE SEQUENCE</scope>
</reference>